<keyword evidence="2" id="KW-1185">Reference proteome</keyword>
<protein>
    <submittedName>
        <fullName evidence="1">Uncharacterized protein</fullName>
    </submittedName>
</protein>
<dbReference type="EMBL" id="ASGP02000005">
    <property type="protein sequence ID" value="KAH9505951.1"/>
    <property type="molecule type" value="Genomic_DNA"/>
</dbReference>
<evidence type="ECO:0000313" key="1">
    <source>
        <dbReference type="EMBL" id="KAH9505951.1"/>
    </source>
</evidence>
<comment type="caution">
    <text evidence="1">The sequence shown here is derived from an EMBL/GenBank/DDBJ whole genome shotgun (WGS) entry which is preliminary data.</text>
</comment>
<sequence>MVDGLKPLIDESFERKKNSNRIRIQTTTIDTSIEWFRKENNQMKKPSDNDLLHQCADIDDE</sequence>
<accession>A0A922HRH6</accession>
<organism evidence="1 2">
    <name type="scientific">Dermatophagoides farinae</name>
    <name type="common">American house dust mite</name>
    <dbReference type="NCBI Taxonomy" id="6954"/>
    <lineage>
        <taxon>Eukaryota</taxon>
        <taxon>Metazoa</taxon>
        <taxon>Ecdysozoa</taxon>
        <taxon>Arthropoda</taxon>
        <taxon>Chelicerata</taxon>
        <taxon>Arachnida</taxon>
        <taxon>Acari</taxon>
        <taxon>Acariformes</taxon>
        <taxon>Sarcoptiformes</taxon>
        <taxon>Astigmata</taxon>
        <taxon>Psoroptidia</taxon>
        <taxon>Analgoidea</taxon>
        <taxon>Pyroglyphidae</taxon>
        <taxon>Dermatophagoidinae</taxon>
        <taxon>Dermatophagoides</taxon>
    </lineage>
</organism>
<evidence type="ECO:0000313" key="2">
    <source>
        <dbReference type="Proteomes" id="UP000790347"/>
    </source>
</evidence>
<name>A0A922HRH6_DERFA</name>
<dbReference type="AlphaFoldDB" id="A0A922HRH6"/>
<proteinExistence type="predicted"/>
<reference evidence="1" key="1">
    <citation type="submission" date="2013-05" db="EMBL/GenBank/DDBJ databases">
        <authorList>
            <person name="Yim A.K.Y."/>
            <person name="Chan T.F."/>
            <person name="Ji K.M."/>
            <person name="Liu X.Y."/>
            <person name="Zhou J.W."/>
            <person name="Li R.Q."/>
            <person name="Yang K.Y."/>
            <person name="Li J."/>
            <person name="Li M."/>
            <person name="Law P.T.W."/>
            <person name="Wu Y.L."/>
            <person name="Cai Z.L."/>
            <person name="Qin H."/>
            <person name="Bao Y."/>
            <person name="Leung R.K.K."/>
            <person name="Ng P.K.S."/>
            <person name="Zou J."/>
            <person name="Zhong X.J."/>
            <person name="Ran P.X."/>
            <person name="Zhong N.S."/>
            <person name="Liu Z.G."/>
            <person name="Tsui S.K.W."/>
        </authorList>
    </citation>
    <scope>NUCLEOTIDE SEQUENCE</scope>
    <source>
        <strain evidence="1">Derf</strain>
        <tissue evidence="1">Whole organism</tissue>
    </source>
</reference>
<gene>
    <name evidence="1" type="ORF">DERF_010714</name>
</gene>
<reference evidence="1" key="2">
    <citation type="journal article" date="2022" name="Res Sq">
        <title>Comparative Genomics Reveals Insights into the Divergent Evolution of Astigmatic Mites and Household Pest Adaptations.</title>
        <authorList>
            <person name="Xiong Q."/>
            <person name="Wan A.T.-Y."/>
            <person name="Liu X.-Y."/>
            <person name="Fung C.S.-H."/>
            <person name="Xiao X."/>
            <person name="Malainual N."/>
            <person name="Hou J."/>
            <person name="Wang L."/>
            <person name="Wang M."/>
            <person name="Yang K."/>
            <person name="Cui Y."/>
            <person name="Leung E."/>
            <person name="Nong W."/>
            <person name="Shin S.-K."/>
            <person name="Au S."/>
            <person name="Jeong K.Y."/>
            <person name="Chew F.T."/>
            <person name="Hui J."/>
            <person name="Leung T.F."/>
            <person name="Tungtrongchitr A."/>
            <person name="Zhong N."/>
            <person name="Liu Z."/>
            <person name="Tsui S."/>
        </authorList>
    </citation>
    <scope>NUCLEOTIDE SEQUENCE</scope>
    <source>
        <strain evidence="1">Derf</strain>
        <tissue evidence="1">Whole organism</tissue>
    </source>
</reference>
<dbReference type="Proteomes" id="UP000790347">
    <property type="component" value="Unassembled WGS sequence"/>
</dbReference>